<dbReference type="Gene3D" id="3.30.40.10">
    <property type="entry name" value="Zinc/RING finger domain, C3HC4 (zinc finger)"/>
    <property type="match status" value="1"/>
</dbReference>
<dbReference type="InterPro" id="IPR001841">
    <property type="entry name" value="Znf_RING"/>
</dbReference>
<dbReference type="Proteomes" id="UP001244341">
    <property type="component" value="Chromosome 2b"/>
</dbReference>
<protein>
    <recommendedName>
        <fullName evidence="6">RING-type domain-containing protein</fullName>
    </recommendedName>
</protein>
<feature type="compositionally biased region" description="Low complexity" evidence="5">
    <location>
        <begin position="38"/>
        <end position="67"/>
    </location>
</feature>
<evidence type="ECO:0000256" key="5">
    <source>
        <dbReference type="SAM" id="MobiDB-lite"/>
    </source>
</evidence>
<evidence type="ECO:0000313" key="8">
    <source>
        <dbReference type="Proteomes" id="UP001244341"/>
    </source>
</evidence>
<evidence type="ECO:0000256" key="2">
    <source>
        <dbReference type="ARBA" id="ARBA00022771"/>
    </source>
</evidence>
<dbReference type="InterPro" id="IPR052788">
    <property type="entry name" value="RING-type_E3_ligase_ATL"/>
</dbReference>
<reference evidence="7 8" key="1">
    <citation type="submission" date="2023-05" db="EMBL/GenBank/DDBJ databases">
        <title>A 100% complete, gapless, phased diploid assembly of the Scenedesmus obliquus UTEX 3031 genome.</title>
        <authorList>
            <person name="Biondi T.C."/>
            <person name="Hanschen E.R."/>
            <person name="Kwon T."/>
            <person name="Eng W."/>
            <person name="Kruse C.P.S."/>
            <person name="Koehler S.I."/>
            <person name="Kunde Y."/>
            <person name="Gleasner C.D."/>
            <person name="You Mak K.T."/>
            <person name="Polle J."/>
            <person name="Hovde B.T."/>
            <person name="Starkenburg S.R."/>
        </authorList>
    </citation>
    <scope>NUCLEOTIDE SEQUENCE [LARGE SCALE GENOMIC DNA]</scope>
    <source>
        <strain evidence="7 8">DOE0152z</strain>
    </source>
</reference>
<evidence type="ECO:0000313" key="7">
    <source>
        <dbReference type="EMBL" id="WIA10506.1"/>
    </source>
</evidence>
<evidence type="ECO:0000256" key="3">
    <source>
        <dbReference type="ARBA" id="ARBA00022833"/>
    </source>
</evidence>
<dbReference type="Pfam" id="PF13639">
    <property type="entry name" value="zf-RING_2"/>
    <property type="match status" value="1"/>
</dbReference>
<dbReference type="Gene3D" id="1.25.40.10">
    <property type="entry name" value="Tetratricopeptide repeat domain"/>
    <property type="match status" value="1"/>
</dbReference>
<dbReference type="EMBL" id="CP126209">
    <property type="protein sequence ID" value="WIA10506.1"/>
    <property type="molecule type" value="Genomic_DNA"/>
</dbReference>
<dbReference type="PANTHER" id="PTHR45798">
    <property type="entry name" value="RING-H2 FINGER PROTEIN ATL61-RELATED-RELATED"/>
    <property type="match status" value="1"/>
</dbReference>
<dbReference type="InterPro" id="IPR011990">
    <property type="entry name" value="TPR-like_helical_dom_sf"/>
</dbReference>
<feature type="domain" description="RING-type" evidence="6">
    <location>
        <begin position="326"/>
        <end position="374"/>
    </location>
</feature>
<evidence type="ECO:0000256" key="1">
    <source>
        <dbReference type="ARBA" id="ARBA00022723"/>
    </source>
</evidence>
<sequence>MSKQSSSWLPVAVAGAAACGVAYLAYSQASSAMQEAELEEQQQQAAAAAAAARSASSKPSGASAGQARAPSGPGSTSADARLASPDKPDAASASATAANGLVAGQECSYCHKAPEKLELLLRCSRCKHACGCQLAEKSGNKKLQVDCLSGMGAMYRDNGQLAAAQGFMRQALRCSEGLGDPVVRAGCLTHLGSVLIASDAGAAITHLEEAVQLREDQVVQLHDEGKRGSSLATAIMEHAGSLVSLAGAYYCSQRYVDAADAYSKSLAVFEMIDDTDKVAKCLINLANLYELQIQHPAARANAAEQRKRLYALSAQQQLGRAVPETCSICCEPISPLQPTASDDQKLLLLGCLHCFHHKCWEGWSEKQSTCPSCKQPMPLAGHR</sequence>
<keyword evidence="1" id="KW-0479">Metal-binding</keyword>
<organism evidence="7 8">
    <name type="scientific">Tetradesmus obliquus</name>
    <name type="common">Green alga</name>
    <name type="synonym">Acutodesmus obliquus</name>
    <dbReference type="NCBI Taxonomy" id="3088"/>
    <lineage>
        <taxon>Eukaryota</taxon>
        <taxon>Viridiplantae</taxon>
        <taxon>Chlorophyta</taxon>
        <taxon>core chlorophytes</taxon>
        <taxon>Chlorophyceae</taxon>
        <taxon>CS clade</taxon>
        <taxon>Sphaeropleales</taxon>
        <taxon>Scenedesmaceae</taxon>
        <taxon>Tetradesmus</taxon>
    </lineage>
</organism>
<dbReference type="SMART" id="SM00184">
    <property type="entry name" value="RING"/>
    <property type="match status" value="1"/>
</dbReference>
<dbReference type="InterPro" id="IPR013083">
    <property type="entry name" value="Znf_RING/FYVE/PHD"/>
</dbReference>
<feature type="region of interest" description="Disordered" evidence="5">
    <location>
        <begin position="38"/>
        <end position="92"/>
    </location>
</feature>
<keyword evidence="8" id="KW-1185">Reference proteome</keyword>
<keyword evidence="2 4" id="KW-0863">Zinc-finger</keyword>
<dbReference type="Pfam" id="PF13374">
    <property type="entry name" value="TPR_10"/>
    <property type="match status" value="1"/>
</dbReference>
<evidence type="ECO:0000256" key="4">
    <source>
        <dbReference type="PROSITE-ProRule" id="PRU00175"/>
    </source>
</evidence>
<name>A0ABY8TQE0_TETOB</name>
<dbReference type="PROSITE" id="PS51257">
    <property type="entry name" value="PROKAR_LIPOPROTEIN"/>
    <property type="match status" value="1"/>
</dbReference>
<accession>A0ABY8TQE0</accession>
<dbReference type="PROSITE" id="PS50089">
    <property type="entry name" value="ZF_RING_2"/>
    <property type="match status" value="1"/>
</dbReference>
<dbReference type="PANTHER" id="PTHR45798:SF97">
    <property type="entry name" value="ALCOHOL-SENSITIVE RING FINGER PROTEIN 1"/>
    <property type="match status" value="1"/>
</dbReference>
<dbReference type="SUPFAM" id="SSF48452">
    <property type="entry name" value="TPR-like"/>
    <property type="match status" value="1"/>
</dbReference>
<keyword evidence="3" id="KW-0862">Zinc</keyword>
<evidence type="ECO:0000259" key="6">
    <source>
        <dbReference type="PROSITE" id="PS50089"/>
    </source>
</evidence>
<proteinExistence type="predicted"/>
<dbReference type="SUPFAM" id="SSF57850">
    <property type="entry name" value="RING/U-box"/>
    <property type="match status" value="1"/>
</dbReference>
<gene>
    <name evidence="7" type="ORF">OEZ85_010695</name>
</gene>